<sequence>MHDLQGDHDMKNQVKGGNIHGQQKKRRGYGKPKRMASRCCPCVAVSSIARRIGRCLFVWSNLELLSLYHVNEEKKFLYDSLAYLFMQGSYDQAALLFGFSTCTVLYAYCLDRDMKEKEKKRRRFGGCIRDRLNLGELNTWGCEESKLLGKGKSETE</sequence>
<name>A0AAD6PPT2_9ROSI</name>
<comment type="caution">
    <text evidence="3">The sequence shown here is derived from an EMBL/GenBank/DDBJ whole genome shotgun (WGS) entry which is preliminary data.</text>
</comment>
<feature type="transmembrane region" description="Helical" evidence="2">
    <location>
        <begin position="93"/>
        <end position="110"/>
    </location>
</feature>
<keyword evidence="2" id="KW-1133">Transmembrane helix</keyword>
<dbReference type="Proteomes" id="UP001164929">
    <property type="component" value="Chromosome 19"/>
</dbReference>
<evidence type="ECO:0000313" key="4">
    <source>
        <dbReference type="Proteomes" id="UP001164929"/>
    </source>
</evidence>
<protein>
    <submittedName>
        <fullName evidence="3">Uncharacterized protein</fullName>
    </submittedName>
</protein>
<gene>
    <name evidence="3" type="ORF">NC653_041327</name>
</gene>
<feature type="compositionally biased region" description="Basic and acidic residues" evidence="1">
    <location>
        <begin position="1"/>
        <end position="12"/>
    </location>
</feature>
<dbReference type="EMBL" id="JAQIZT010000019">
    <property type="protein sequence ID" value="KAJ6952133.1"/>
    <property type="molecule type" value="Genomic_DNA"/>
</dbReference>
<reference evidence="3" key="1">
    <citation type="journal article" date="2023" name="Mol. Ecol. Resour.">
        <title>Chromosome-level genome assembly of a triploid poplar Populus alba 'Berolinensis'.</title>
        <authorList>
            <person name="Chen S."/>
            <person name="Yu Y."/>
            <person name="Wang X."/>
            <person name="Wang S."/>
            <person name="Zhang T."/>
            <person name="Zhou Y."/>
            <person name="He R."/>
            <person name="Meng N."/>
            <person name="Wang Y."/>
            <person name="Liu W."/>
            <person name="Liu Z."/>
            <person name="Liu J."/>
            <person name="Guo Q."/>
            <person name="Huang H."/>
            <person name="Sederoff R.R."/>
            <person name="Wang G."/>
            <person name="Qu G."/>
            <person name="Chen S."/>
        </authorList>
    </citation>
    <scope>NUCLEOTIDE SEQUENCE</scope>
    <source>
        <strain evidence="3">SC-2020</strain>
    </source>
</reference>
<keyword evidence="4" id="KW-1185">Reference proteome</keyword>
<feature type="compositionally biased region" description="Basic residues" evidence="1">
    <location>
        <begin position="22"/>
        <end position="34"/>
    </location>
</feature>
<keyword evidence="2" id="KW-0472">Membrane</keyword>
<keyword evidence="2" id="KW-0812">Transmembrane</keyword>
<accession>A0AAD6PPT2</accession>
<dbReference type="AlphaFoldDB" id="A0AAD6PPT2"/>
<proteinExistence type="predicted"/>
<evidence type="ECO:0000256" key="2">
    <source>
        <dbReference type="SAM" id="Phobius"/>
    </source>
</evidence>
<evidence type="ECO:0000256" key="1">
    <source>
        <dbReference type="SAM" id="MobiDB-lite"/>
    </source>
</evidence>
<organism evidence="3 4">
    <name type="scientific">Populus alba x Populus x berolinensis</name>
    <dbReference type="NCBI Taxonomy" id="444605"/>
    <lineage>
        <taxon>Eukaryota</taxon>
        <taxon>Viridiplantae</taxon>
        <taxon>Streptophyta</taxon>
        <taxon>Embryophyta</taxon>
        <taxon>Tracheophyta</taxon>
        <taxon>Spermatophyta</taxon>
        <taxon>Magnoliopsida</taxon>
        <taxon>eudicotyledons</taxon>
        <taxon>Gunneridae</taxon>
        <taxon>Pentapetalae</taxon>
        <taxon>rosids</taxon>
        <taxon>fabids</taxon>
        <taxon>Malpighiales</taxon>
        <taxon>Salicaceae</taxon>
        <taxon>Saliceae</taxon>
        <taxon>Populus</taxon>
    </lineage>
</organism>
<evidence type="ECO:0000313" key="3">
    <source>
        <dbReference type="EMBL" id="KAJ6952133.1"/>
    </source>
</evidence>
<feature type="region of interest" description="Disordered" evidence="1">
    <location>
        <begin position="1"/>
        <end position="34"/>
    </location>
</feature>